<protein>
    <submittedName>
        <fullName evidence="1">Methyltransferase domain-containing protein</fullName>
    </submittedName>
</protein>
<evidence type="ECO:0000313" key="1">
    <source>
        <dbReference type="EMBL" id="KAB8030956.1"/>
    </source>
</evidence>
<organism evidence="1 2">
    <name type="scientific">Fluviispira multicolorata</name>
    <dbReference type="NCBI Taxonomy" id="2654512"/>
    <lineage>
        <taxon>Bacteria</taxon>
        <taxon>Pseudomonadati</taxon>
        <taxon>Bdellovibrionota</taxon>
        <taxon>Oligoflexia</taxon>
        <taxon>Silvanigrellales</taxon>
        <taxon>Silvanigrellaceae</taxon>
        <taxon>Fluviispira</taxon>
    </lineage>
</organism>
<dbReference type="SUPFAM" id="SSF53335">
    <property type="entry name" value="S-adenosyl-L-methionine-dependent methyltransferases"/>
    <property type="match status" value="1"/>
</dbReference>
<accession>A0A833JCW2</accession>
<dbReference type="Gene3D" id="3.40.50.150">
    <property type="entry name" value="Vaccinia Virus protein VP39"/>
    <property type="match status" value="1"/>
</dbReference>
<dbReference type="GO" id="GO:0032259">
    <property type="term" value="P:methylation"/>
    <property type="evidence" value="ECO:0007669"/>
    <property type="project" value="UniProtKB-KW"/>
</dbReference>
<dbReference type="PANTHER" id="PTHR43861">
    <property type="entry name" value="TRANS-ACONITATE 2-METHYLTRANSFERASE-RELATED"/>
    <property type="match status" value="1"/>
</dbReference>
<dbReference type="AlphaFoldDB" id="A0A833JCW2"/>
<sequence length="363" mass="42892">MCFLFLYGKEVHMEQLKIEKMRQFYDLFPYPNRPFFLSPKIEAHFTSHGGFSHLIALNRRPFAQKIWQLSSRCLKENKGINKKDLYMIQGELEAVFPSSKRILLVGCGTDEPLLYRKLHPNNEIVAVDLSRKVLKKAKKKLSYQRFKNFFTHQDRFRKISFLLGNAEVILHEKALGGFDFIQCFGVLHHQPAPYFLLRAMEERLNPGGVLRIMVYSYHGRKLERRIQTRYKKLWDSFFEKNFKFKIFQNYIQLRVWQLLNYLGFRPATEDRFRYLGPGSTSVADALMHPSDPGISLNYFHESALQLGLEMIYCEGKIENIGYETGFENPQEVWNKVVDADTRKELLTNPILIYRKVHKFEARQ</sequence>
<keyword evidence="1" id="KW-0808">Transferase</keyword>
<dbReference type="GO" id="GO:0008168">
    <property type="term" value="F:methyltransferase activity"/>
    <property type="evidence" value="ECO:0007669"/>
    <property type="project" value="UniProtKB-KW"/>
</dbReference>
<keyword evidence="1" id="KW-0489">Methyltransferase</keyword>
<reference evidence="1 2" key="1">
    <citation type="submission" date="2019-10" db="EMBL/GenBank/DDBJ databases">
        <title>New genus of Silvanigrellaceae.</title>
        <authorList>
            <person name="Pitt A."/>
            <person name="Hahn M.W."/>
        </authorList>
    </citation>
    <scope>NUCLEOTIDE SEQUENCE [LARGE SCALE GENOMIC DNA]</scope>
    <source>
        <strain evidence="1 2">33A1-SZDP</strain>
    </source>
</reference>
<dbReference type="Pfam" id="PF13489">
    <property type="entry name" value="Methyltransf_23"/>
    <property type="match status" value="1"/>
</dbReference>
<proteinExistence type="predicted"/>
<keyword evidence="2" id="KW-1185">Reference proteome</keyword>
<name>A0A833JCW2_9BACT</name>
<dbReference type="InterPro" id="IPR029063">
    <property type="entry name" value="SAM-dependent_MTases_sf"/>
</dbReference>
<dbReference type="CDD" id="cd02440">
    <property type="entry name" value="AdoMet_MTases"/>
    <property type="match status" value="1"/>
</dbReference>
<evidence type="ECO:0000313" key="2">
    <source>
        <dbReference type="Proteomes" id="UP000442694"/>
    </source>
</evidence>
<gene>
    <name evidence="1" type="ORF">GCL57_08285</name>
</gene>
<comment type="caution">
    <text evidence="1">The sequence shown here is derived from an EMBL/GenBank/DDBJ whole genome shotgun (WGS) entry which is preliminary data.</text>
</comment>
<dbReference type="Proteomes" id="UP000442694">
    <property type="component" value="Unassembled WGS sequence"/>
</dbReference>
<dbReference type="EMBL" id="WFLN01000006">
    <property type="protein sequence ID" value="KAB8030956.1"/>
    <property type="molecule type" value="Genomic_DNA"/>
</dbReference>